<evidence type="ECO:0000313" key="2">
    <source>
        <dbReference type="EMBL" id="MDC4238869.1"/>
    </source>
</evidence>
<dbReference type="SMART" id="SM00849">
    <property type="entry name" value="Lactamase_B"/>
    <property type="match status" value="1"/>
</dbReference>
<dbReference type="PANTHER" id="PTHR13754">
    <property type="entry name" value="METALLO-BETA-LACTAMASE SUPERFAMILY PROTEIN"/>
    <property type="match status" value="1"/>
</dbReference>
<protein>
    <submittedName>
        <fullName evidence="2">MBL fold metallo-hydrolase</fullName>
    </submittedName>
</protein>
<reference evidence="2" key="1">
    <citation type="submission" date="2022-05" db="EMBL/GenBank/DDBJ databases">
        <title>Draft genome sequence of Clostridium tertium strain CP3 isolated from Peru.</title>
        <authorList>
            <person name="Hurtado R."/>
            <person name="Lima L."/>
            <person name="Sousa T."/>
            <person name="Jaiswal A.K."/>
            <person name="Tiwari S."/>
            <person name="Maturrano L."/>
            <person name="Brenig B."/>
            <person name="Azevedo V."/>
        </authorList>
    </citation>
    <scope>NUCLEOTIDE SEQUENCE</scope>
    <source>
        <strain evidence="2">CP3</strain>
    </source>
</reference>
<dbReference type="PANTHER" id="PTHR13754:SF13">
    <property type="entry name" value="METALLO-BETA-LACTAMASE SUPERFAMILY PROTEIN (AFU_ORTHOLOGUE AFUA_3G07630)"/>
    <property type="match status" value="1"/>
</dbReference>
<dbReference type="SUPFAM" id="SSF56281">
    <property type="entry name" value="Metallo-hydrolase/oxidoreductase"/>
    <property type="match status" value="1"/>
</dbReference>
<accession>A0A9X4AYJ8</accession>
<organism evidence="2 3">
    <name type="scientific">Clostridium tertium</name>
    <dbReference type="NCBI Taxonomy" id="1559"/>
    <lineage>
        <taxon>Bacteria</taxon>
        <taxon>Bacillati</taxon>
        <taxon>Bacillota</taxon>
        <taxon>Clostridia</taxon>
        <taxon>Eubacteriales</taxon>
        <taxon>Clostridiaceae</taxon>
        <taxon>Clostridium</taxon>
    </lineage>
</organism>
<dbReference type="InterPro" id="IPR052926">
    <property type="entry name" value="Metallo-beta-lactamase_dom"/>
</dbReference>
<dbReference type="GO" id="GO:0016740">
    <property type="term" value="F:transferase activity"/>
    <property type="evidence" value="ECO:0007669"/>
    <property type="project" value="TreeGrafter"/>
</dbReference>
<dbReference type="InterPro" id="IPR041712">
    <property type="entry name" value="DHPS-like_MBL-fold"/>
</dbReference>
<dbReference type="InterPro" id="IPR001279">
    <property type="entry name" value="Metallo-B-lactamas"/>
</dbReference>
<sequence>MELIWEWLVMIMVITTLVENTSLSKEFKCKHGLSLHIKTNKHNILFDLGSNGLFIENAIKLNIDISDVDILVISHGHKDHGGALKLFLQHNSKAKIYIHKDAFNKYYTSVLGALKFYVGLDDRLQFNERIIFTEDIFKIDEDICIFSNVPKRYETSNLNDSLFIKIDGKYYKDDFTHEQSLLIRENDKYILIAGCAHKGIVNIIDKAEEIMDSNLSTVIGGFHLFNPVNKKSESLEFISNIAKNLSNKNTIFYTCHCTGNKAFYILKENLKDKIMYLSTGQVIEL</sequence>
<feature type="domain" description="Metallo-beta-lactamase" evidence="1">
    <location>
        <begin position="31"/>
        <end position="197"/>
    </location>
</feature>
<proteinExistence type="predicted"/>
<comment type="caution">
    <text evidence="2">The sequence shown here is derived from an EMBL/GenBank/DDBJ whole genome shotgun (WGS) entry which is preliminary data.</text>
</comment>
<dbReference type="AlphaFoldDB" id="A0A9X4AYJ8"/>
<evidence type="ECO:0000259" key="1">
    <source>
        <dbReference type="SMART" id="SM00849"/>
    </source>
</evidence>
<name>A0A9X4AYJ8_9CLOT</name>
<dbReference type="CDD" id="cd07713">
    <property type="entry name" value="DHPS-like_MBL-fold"/>
    <property type="match status" value="1"/>
</dbReference>
<keyword evidence="3" id="KW-1185">Reference proteome</keyword>
<dbReference type="Proteomes" id="UP001141183">
    <property type="component" value="Unassembled WGS sequence"/>
</dbReference>
<dbReference type="Pfam" id="PF00753">
    <property type="entry name" value="Lactamase_B"/>
    <property type="match status" value="1"/>
</dbReference>
<evidence type="ECO:0000313" key="3">
    <source>
        <dbReference type="Proteomes" id="UP001141183"/>
    </source>
</evidence>
<dbReference type="EMBL" id="JAMRYU010000001">
    <property type="protein sequence ID" value="MDC4238869.1"/>
    <property type="molecule type" value="Genomic_DNA"/>
</dbReference>
<dbReference type="InterPro" id="IPR036866">
    <property type="entry name" value="RibonucZ/Hydroxyglut_hydro"/>
</dbReference>
<dbReference type="RefSeq" id="WP_243120006.1">
    <property type="nucleotide sequence ID" value="NZ_JALGRW010000075.1"/>
</dbReference>
<gene>
    <name evidence="2" type="ORF">NE398_01630</name>
</gene>
<dbReference type="Gene3D" id="3.60.15.10">
    <property type="entry name" value="Ribonuclease Z/Hydroxyacylglutathione hydrolase-like"/>
    <property type="match status" value="1"/>
</dbReference>